<feature type="transmembrane region" description="Helical" evidence="1">
    <location>
        <begin position="91"/>
        <end position="110"/>
    </location>
</feature>
<keyword evidence="1" id="KW-0812">Transmembrane</keyword>
<dbReference type="KEGG" id="uli:ETAA1_54840"/>
<dbReference type="EMBL" id="CP036273">
    <property type="protein sequence ID" value="QDU23484.1"/>
    <property type="molecule type" value="Genomic_DNA"/>
</dbReference>
<evidence type="ECO:0000313" key="2">
    <source>
        <dbReference type="EMBL" id="QDU23484.1"/>
    </source>
</evidence>
<sequence>MELTLQTPSLLFPAVSLLLLAYTNRFLGLASLVRSLEGSYRQSHEGKLLEQIHNLKRRLRLIRNMQLAGVLSLFCCTVTMFLLFFNRTGAAEVVFSAALILMMVSLGISAEEIRVSVRALDVHLTDLGEKRDAGGGS</sequence>
<dbReference type="InterPro" id="IPR021279">
    <property type="entry name" value="DUF2721"/>
</dbReference>
<evidence type="ECO:0000313" key="3">
    <source>
        <dbReference type="Proteomes" id="UP000319576"/>
    </source>
</evidence>
<feature type="transmembrane region" description="Helical" evidence="1">
    <location>
        <begin position="65"/>
        <end position="85"/>
    </location>
</feature>
<dbReference type="Proteomes" id="UP000319576">
    <property type="component" value="Chromosome"/>
</dbReference>
<keyword evidence="1" id="KW-1133">Transmembrane helix</keyword>
<dbReference type="OrthoDB" id="9813525at2"/>
<dbReference type="Pfam" id="PF11026">
    <property type="entry name" value="DUF2721"/>
    <property type="match status" value="1"/>
</dbReference>
<accession>A0A517Y149</accession>
<protein>
    <recommendedName>
        <fullName evidence="4">DUF2721 domain-containing protein</fullName>
    </recommendedName>
</protein>
<dbReference type="AlphaFoldDB" id="A0A517Y149"/>
<reference evidence="2 3" key="1">
    <citation type="submission" date="2019-02" db="EMBL/GenBank/DDBJ databases">
        <title>Deep-cultivation of Planctomycetes and their phenomic and genomic characterization uncovers novel biology.</title>
        <authorList>
            <person name="Wiegand S."/>
            <person name="Jogler M."/>
            <person name="Boedeker C."/>
            <person name="Pinto D."/>
            <person name="Vollmers J."/>
            <person name="Rivas-Marin E."/>
            <person name="Kohn T."/>
            <person name="Peeters S.H."/>
            <person name="Heuer A."/>
            <person name="Rast P."/>
            <person name="Oberbeckmann S."/>
            <person name="Bunk B."/>
            <person name="Jeske O."/>
            <person name="Meyerdierks A."/>
            <person name="Storesund J.E."/>
            <person name="Kallscheuer N."/>
            <person name="Luecker S."/>
            <person name="Lage O.M."/>
            <person name="Pohl T."/>
            <person name="Merkel B.J."/>
            <person name="Hornburger P."/>
            <person name="Mueller R.-W."/>
            <person name="Bruemmer F."/>
            <person name="Labrenz M."/>
            <person name="Spormann A.M."/>
            <person name="Op den Camp H."/>
            <person name="Overmann J."/>
            <person name="Amann R."/>
            <person name="Jetten M.S.M."/>
            <person name="Mascher T."/>
            <person name="Medema M.H."/>
            <person name="Devos D.P."/>
            <person name="Kaster A.-K."/>
            <person name="Ovreas L."/>
            <person name="Rohde M."/>
            <person name="Galperin M.Y."/>
            <person name="Jogler C."/>
        </authorList>
    </citation>
    <scope>NUCLEOTIDE SEQUENCE [LARGE SCALE GENOMIC DNA]</scope>
    <source>
        <strain evidence="2 3">ETA_A1</strain>
    </source>
</reference>
<organism evidence="2 3">
    <name type="scientific">Urbifossiella limnaea</name>
    <dbReference type="NCBI Taxonomy" id="2528023"/>
    <lineage>
        <taxon>Bacteria</taxon>
        <taxon>Pseudomonadati</taxon>
        <taxon>Planctomycetota</taxon>
        <taxon>Planctomycetia</taxon>
        <taxon>Gemmatales</taxon>
        <taxon>Gemmataceae</taxon>
        <taxon>Urbifossiella</taxon>
    </lineage>
</organism>
<evidence type="ECO:0008006" key="4">
    <source>
        <dbReference type="Google" id="ProtNLM"/>
    </source>
</evidence>
<proteinExistence type="predicted"/>
<evidence type="ECO:0000256" key="1">
    <source>
        <dbReference type="SAM" id="Phobius"/>
    </source>
</evidence>
<gene>
    <name evidence="2" type="ORF">ETAA1_54840</name>
</gene>
<keyword evidence="3" id="KW-1185">Reference proteome</keyword>
<dbReference type="RefSeq" id="WP_145243725.1">
    <property type="nucleotide sequence ID" value="NZ_CP036273.1"/>
</dbReference>
<keyword evidence="1" id="KW-0472">Membrane</keyword>
<name>A0A517Y149_9BACT</name>
<feature type="transmembrane region" description="Helical" evidence="1">
    <location>
        <begin position="12"/>
        <end position="33"/>
    </location>
</feature>